<protein>
    <recommendedName>
        <fullName evidence="2">DUF6604 domain-containing protein</fullName>
    </recommendedName>
</protein>
<sequence length="942" mass="106448">MDSQPLGRQILYKASTKRFLEWLVQTAERCTTAQTLTAAAPSRSTKRITTRDIISFAEAISTSSALVPAAIIRLLEEVIEGRQACADWYALQPLTKDLAEENESHAFFIGVLRQVLGLLSEIAQPECRSNKETKPSSKKQKKSLNDLGCDFNNLFAQLELEEPSDEPLGQASISEITIEAGNKKSRISLDDDDSKDDTAFRLFCFLEDAKDVRIFLNEAWREYERGDISMAAVATITEAGIGLLRISSGAFTAANKAFSDWYYILAYLGLEQQTIHRPYESPFIYLYPRSTGSSPQDPKSPNDLAELICAASAYHLQNLKAKMHEQEAKYNPSMLAKGTFISRTYVDHDLFDLPRLLLNPGAVELVSWRLSPHKHGKQRTANQERTLQSSEFVEGILDFYRTKQLSPWLPIAAQIYCDIYEIVGSDGACMSNQYLDEVRAMQGIVKRQNDTFGGPLTTQFWEQTLLDLDEYHDHFSLYLRADSERLKRIFKKDLGFTEGASLRSIQGLPCVMGGHLYRYKMAFHQGGIGSANRATIVLCMAHLYTAGRRLGLIKTEWHDMEKVISAQKTKEPLVTKSSNNADPVACLKHFLIALGVPAREFAHNKIPKLPSEKQIAEKAKRIKCTLQVPESFDEARQNEENLGVWRGELIELMLMASTKKAHEAQPSKKGAKKQDISPGSFTPRQLLGTFKKAFIADEPMLNFDFFNFTYDCAGMENYIRDLVLPSLEKSEGLTPKDVEKHFEFVYYLLRSQLQYPSASLHPQDRPATCLEIACGILEVLISQQAQNEHHFSSNKFSIKAFQLSSGRIPKDLRPKFRKFDPSTIAIAPMEQMLADEKAVFNHFTAAHKVVYDPQGSAQKFEELAEWQKGEEEKVKKEMGLRPDDPFPGWSCGEPVSIHISELGLTEEDLKKFKTGGFKQRMALNELVDQEKLNEAVERHLRE</sequence>
<name>A0ABR0ECG1_ZASCE</name>
<reference evidence="3 4" key="1">
    <citation type="journal article" date="2023" name="G3 (Bethesda)">
        <title>A chromosome-level genome assembly of Zasmidium syzygii isolated from banana leaves.</title>
        <authorList>
            <person name="van Westerhoven A.C."/>
            <person name="Mehrabi R."/>
            <person name="Talebi R."/>
            <person name="Steentjes M.B.F."/>
            <person name="Corcolon B."/>
            <person name="Chong P.A."/>
            <person name="Kema G.H.J."/>
            <person name="Seidl M.F."/>
        </authorList>
    </citation>
    <scope>NUCLEOTIDE SEQUENCE [LARGE SCALE GENOMIC DNA]</scope>
    <source>
        <strain evidence="3 4">P124</strain>
    </source>
</reference>
<dbReference type="EMBL" id="JAXOVC010000007">
    <property type="protein sequence ID" value="KAK4499194.1"/>
    <property type="molecule type" value="Genomic_DNA"/>
</dbReference>
<evidence type="ECO:0000313" key="4">
    <source>
        <dbReference type="Proteomes" id="UP001305779"/>
    </source>
</evidence>
<gene>
    <name evidence="3" type="ORF">PRZ48_009707</name>
</gene>
<dbReference type="InterPro" id="IPR046539">
    <property type="entry name" value="DUF6604"/>
</dbReference>
<evidence type="ECO:0000256" key="1">
    <source>
        <dbReference type="SAM" id="MobiDB-lite"/>
    </source>
</evidence>
<dbReference type="Pfam" id="PF20253">
    <property type="entry name" value="DUF6604"/>
    <property type="match status" value="1"/>
</dbReference>
<dbReference type="PANTHER" id="PTHR38795:SF1">
    <property type="entry name" value="DUF6604 DOMAIN-CONTAINING PROTEIN"/>
    <property type="match status" value="1"/>
</dbReference>
<comment type="caution">
    <text evidence="3">The sequence shown here is derived from an EMBL/GenBank/DDBJ whole genome shotgun (WGS) entry which is preliminary data.</text>
</comment>
<feature type="region of interest" description="Disordered" evidence="1">
    <location>
        <begin position="661"/>
        <end position="680"/>
    </location>
</feature>
<evidence type="ECO:0000313" key="3">
    <source>
        <dbReference type="EMBL" id="KAK4499194.1"/>
    </source>
</evidence>
<keyword evidence="4" id="KW-1185">Reference proteome</keyword>
<evidence type="ECO:0000259" key="2">
    <source>
        <dbReference type="Pfam" id="PF20253"/>
    </source>
</evidence>
<organism evidence="3 4">
    <name type="scientific">Zasmidium cellare</name>
    <name type="common">Wine cellar mold</name>
    <name type="synonym">Racodium cellare</name>
    <dbReference type="NCBI Taxonomy" id="395010"/>
    <lineage>
        <taxon>Eukaryota</taxon>
        <taxon>Fungi</taxon>
        <taxon>Dikarya</taxon>
        <taxon>Ascomycota</taxon>
        <taxon>Pezizomycotina</taxon>
        <taxon>Dothideomycetes</taxon>
        <taxon>Dothideomycetidae</taxon>
        <taxon>Mycosphaerellales</taxon>
        <taxon>Mycosphaerellaceae</taxon>
        <taxon>Zasmidium</taxon>
    </lineage>
</organism>
<proteinExistence type="predicted"/>
<feature type="domain" description="DUF6604" evidence="2">
    <location>
        <begin position="12"/>
        <end position="245"/>
    </location>
</feature>
<accession>A0ABR0ECG1</accession>
<dbReference type="PANTHER" id="PTHR38795">
    <property type="entry name" value="DUF6604 DOMAIN-CONTAINING PROTEIN"/>
    <property type="match status" value="1"/>
</dbReference>
<dbReference type="Proteomes" id="UP001305779">
    <property type="component" value="Unassembled WGS sequence"/>
</dbReference>